<keyword evidence="3" id="KW-1185">Reference proteome</keyword>
<dbReference type="Gene3D" id="3.10.310.70">
    <property type="match status" value="1"/>
</dbReference>
<dbReference type="InterPro" id="IPR033932">
    <property type="entry name" value="YtcJ-like"/>
</dbReference>
<comment type="caution">
    <text evidence="2">The sequence shown here is derived from an EMBL/GenBank/DDBJ whole genome shotgun (WGS) entry which is preliminary data.</text>
</comment>
<dbReference type="EC" id="3.5.-.-" evidence="2"/>
<dbReference type="CDD" id="cd01300">
    <property type="entry name" value="YtcJ_like"/>
    <property type="match status" value="1"/>
</dbReference>
<dbReference type="PANTHER" id="PTHR22642:SF2">
    <property type="entry name" value="PROTEIN LONG AFTER FAR-RED 3"/>
    <property type="match status" value="1"/>
</dbReference>
<dbReference type="SUPFAM" id="SSF51556">
    <property type="entry name" value="Metallo-dependent hydrolases"/>
    <property type="match status" value="1"/>
</dbReference>
<feature type="domain" description="Amidohydrolase 3" evidence="1">
    <location>
        <begin position="48"/>
        <end position="527"/>
    </location>
</feature>
<dbReference type="InterPro" id="IPR011059">
    <property type="entry name" value="Metal-dep_hydrolase_composite"/>
</dbReference>
<dbReference type="InterPro" id="IPR013108">
    <property type="entry name" value="Amidohydro_3"/>
</dbReference>
<dbReference type="Pfam" id="PF07969">
    <property type="entry name" value="Amidohydro_3"/>
    <property type="match status" value="1"/>
</dbReference>
<evidence type="ECO:0000259" key="1">
    <source>
        <dbReference type="Pfam" id="PF07969"/>
    </source>
</evidence>
<sequence length="541" mass="60061">MTKVLYKNAKVYTLNSSEPIADSFIVDETDGTFAWVGNASEAENFSNVYDLGGATVLPGFVDAHTHLEVTAISRYINVDCRYPTVKSIVEIQRKIKERVASLPPGEWVVAQGVNFQDSLLEENRFPTKEDLDAISTVHPIVYRPSFHMAILNSKALELANITRDTPDPPGGIIERDIQGEPNGVTRDVEHYLLGIPEPSREEQQRAYMHCIQNDFLARGVTSLFEISHTKNSLRNLAAINSPLRIGVYVHVPGTADFEEALNGLPDYLNGNNPFFAGVKVFIDGGTTALAAAYNEPYAIDPSTSGKVAIDIDELFGYLKSCDNAEIPLVIHAVGDRAQDIVIEAMERLTATGKRQFHVKHRIEHGGNVLCTPERQRKFKEVGLIPVPNPSFIMVFGDALGKYLGERRTQYAYPFKSMIENGLEPASGGDCAGAEMRSANPWFNIWCTINRKTQSGKVLHPEEAIDLMDALRMHTIWSAKACGVEDKVGSIETGKFADFILLEEDIFFVPVEELKDILPLETWIGGKLIKGKKEQRHADYSH</sequence>
<dbReference type="PANTHER" id="PTHR22642">
    <property type="entry name" value="IMIDAZOLONEPROPIONASE"/>
    <property type="match status" value="1"/>
</dbReference>
<dbReference type="GO" id="GO:0016787">
    <property type="term" value="F:hydrolase activity"/>
    <property type="evidence" value="ECO:0007669"/>
    <property type="project" value="UniProtKB-KW"/>
</dbReference>
<dbReference type="RefSeq" id="WP_380776784.1">
    <property type="nucleotide sequence ID" value="NZ_JBHUEO010000121.1"/>
</dbReference>
<accession>A0ABW4KNT7</accession>
<dbReference type="Gene3D" id="3.20.20.140">
    <property type="entry name" value="Metal-dependent hydrolases"/>
    <property type="match status" value="1"/>
</dbReference>
<proteinExistence type="predicted"/>
<keyword evidence="2" id="KW-0378">Hydrolase</keyword>
<protein>
    <submittedName>
        <fullName evidence="2">Amidohydrolase</fullName>
        <ecNumber evidence="2">3.5.-.-</ecNumber>
    </submittedName>
</protein>
<evidence type="ECO:0000313" key="2">
    <source>
        <dbReference type="EMBL" id="MFD1708906.1"/>
    </source>
</evidence>
<name>A0ABW4KNT7_9BACI</name>
<reference evidence="3" key="1">
    <citation type="journal article" date="2019" name="Int. J. Syst. Evol. Microbiol.">
        <title>The Global Catalogue of Microorganisms (GCM) 10K type strain sequencing project: providing services to taxonomists for standard genome sequencing and annotation.</title>
        <authorList>
            <consortium name="The Broad Institute Genomics Platform"/>
            <consortium name="The Broad Institute Genome Sequencing Center for Infectious Disease"/>
            <person name="Wu L."/>
            <person name="Ma J."/>
        </authorList>
    </citation>
    <scope>NUCLEOTIDE SEQUENCE [LARGE SCALE GENOMIC DNA]</scope>
    <source>
        <strain evidence="3">CGMCC 1.12295</strain>
    </source>
</reference>
<dbReference type="Proteomes" id="UP001597301">
    <property type="component" value="Unassembled WGS sequence"/>
</dbReference>
<dbReference type="Gene3D" id="2.30.40.10">
    <property type="entry name" value="Urease, subunit C, domain 1"/>
    <property type="match status" value="1"/>
</dbReference>
<dbReference type="SUPFAM" id="SSF51338">
    <property type="entry name" value="Composite domain of metallo-dependent hydrolases"/>
    <property type="match status" value="1"/>
</dbReference>
<gene>
    <name evidence="2" type="ORF">ACFSCZ_19770</name>
</gene>
<dbReference type="EMBL" id="JBHUEO010000121">
    <property type="protein sequence ID" value="MFD1708906.1"/>
    <property type="molecule type" value="Genomic_DNA"/>
</dbReference>
<organism evidence="2 3">
    <name type="scientific">Siminovitchia sediminis</name>
    <dbReference type="NCBI Taxonomy" id="1274353"/>
    <lineage>
        <taxon>Bacteria</taxon>
        <taxon>Bacillati</taxon>
        <taxon>Bacillota</taxon>
        <taxon>Bacilli</taxon>
        <taxon>Bacillales</taxon>
        <taxon>Bacillaceae</taxon>
        <taxon>Siminovitchia</taxon>
    </lineage>
</organism>
<dbReference type="InterPro" id="IPR032466">
    <property type="entry name" value="Metal_Hydrolase"/>
</dbReference>
<evidence type="ECO:0000313" key="3">
    <source>
        <dbReference type="Proteomes" id="UP001597301"/>
    </source>
</evidence>